<evidence type="ECO:0000256" key="2">
    <source>
        <dbReference type="RuleBase" id="RU003750"/>
    </source>
</evidence>
<dbReference type="RefSeq" id="WP_128210951.1">
    <property type="nucleotide sequence ID" value="NZ_CP025746.1"/>
</dbReference>
<evidence type="ECO:0000256" key="1">
    <source>
        <dbReference type="ARBA" id="ARBA00022679"/>
    </source>
</evidence>
<comment type="similarity">
    <text evidence="2">Belongs to the CDP-alcohol phosphatidyltransferase class-I family.</text>
</comment>
<reference evidence="4 5" key="1">
    <citation type="submission" date="2018-01" db="EMBL/GenBank/DDBJ databases">
        <title>Genome Sequencing and Assembly of Anaerobacter polyendosporus strain CT4.</title>
        <authorList>
            <person name="Tachaapaikoon C."/>
            <person name="Sutheeworapong S."/>
            <person name="Jenjaroenpun P."/>
            <person name="Wongsurawat T."/>
            <person name="Nookeaw I."/>
            <person name="Cheawchanlertfa P."/>
            <person name="Kosugi A."/>
            <person name="Cheevadhanarak S."/>
            <person name="Ratanakhanokchai K."/>
        </authorList>
    </citation>
    <scope>NUCLEOTIDE SEQUENCE [LARGE SCALE GENOMIC DNA]</scope>
    <source>
        <strain evidence="4 5">CT4</strain>
    </source>
</reference>
<keyword evidence="1 2" id="KW-0808">Transferase</keyword>
<dbReference type="InterPro" id="IPR048254">
    <property type="entry name" value="CDP_ALCOHOL_P_TRANSF_CS"/>
</dbReference>
<dbReference type="Pfam" id="PF01066">
    <property type="entry name" value="CDP-OH_P_transf"/>
    <property type="match status" value="1"/>
</dbReference>
<dbReference type="KEGG" id="cmah:C1I91_01795"/>
<keyword evidence="3" id="KW-0472">Membrane</keyword>
<dbReference type="PROSITE" id="PS00379">
    <property type="entry name" value="CDP_ALCOHOL_P_TRANSF"/>
    <property type="match status" value="1"/>
</dbReference>
<feature type="transmembrane region" description="Helical" evidence="3">
    <location>
        <begin position="97"/>
        <end position="115"/>
    </location>
</feature>
<keyword evidence="3" id="KW-0812">Transmembrane</keyword>
<dbReference type="GO" id="GO:0016780">
    <property type="term" value="F:phosphotransferase activity, for other substituted phosphate groups"/>
    <property type="evidence" value="ECO:0007669"/>
    <property type="project" value="InterPro"/>
</dbReference>
<keyword evidence="5" id="KW-1185">Reference proteome</keyword>
<dbReference type="InterPro" id="IPR000462">
    <property type="entry name" value="CDP-OH_P_trans"/>
</dbReference>
<feature type="transmembrane region" description="Helical" evidence="3">
    <location>
        <begin position="160"/>
        <end position="178"/>
    </location>
</feature>
<dbReference type="InterPro" id="IPR043130">
    <property type="entry name" value="CDP-OH_PTrfase_TM_dom"/>
</dbReference>
<dbReference type="Proteomes" id="UP000286268">
    <property type="component" value="Chromosome"/>
</dbReference>
<evidence type="ECO:0000313" key="4">
    <source>
        <dbReference type="EMBL" id="QAA30499.1"/>
    </source>
</evidence>
<feature type="transmembrane region" description="Helical" evidence="3">
    <location>
        <begin position="135"/>
        <end position="154"/>
    </location>
</feature>
<protein>
    <submittedName>
        <fullName evidence="4">CDP-alcohol phosphatidyltransferase</fullName>
    </submittedName>
</protein>
<dbReference type="OrthoDB" id="9796672at2"/>
<accession>A0A410DN69</accession>
<dbReference type="Gene3D" id="1.20.120.1760">
    <property type="match status" value="1"/>
</dbReference>
<keyword evidence="3" id="KW-1133">Transmembrane helix</keyword>
<organism evidence="4 5">
    <name type="scientific">Clostridium manihotivorum</name>
    <dbReference type="NCBI Taxonomy" id="2320868"/>
    <lineage>
        <taxon>Bacteria</taxon>
        <taxon>Bacillati</taxon>
        <taxon>Bacillota</taxon>
        <taxon>Clostridia</taxon>
        <taxon>Eubacteriales</taxon>
        <taxon>Clostridiaceae</taxon>
        <taxon>Clostridium</taxon>
    </lineage>
</organism>
<evidence type="ECO:0000313" key="5">
    <source>
        <dbReference type="Proteomes" id="UP000286268"/>
    </source>
</evidence>
<evidence type="ECO:0000256" key="3">
    <source>
        <dbReference type="SAM" id="Phobius"/>
    </source>
</evidence>
<dbReference type="EMBL" id="CP025746">
    <property type="protein sequence ID" value="QAA30499.1"/>
    <property type="molecule type" value="Genomic_DNA"/>
</dbReference>
<sequence>MDKISKLIPNTLTISRLVMTIMFNYCIFEHFTYGQGSTVVLTILFSAICLSDLFDGKLARKLGVTSVMGAKLDVFADLLYIVSSYGMLIAVKVLPAWYLAFVCIKFLEFVLTSNFIKRYDTASRHPFVFDKIGRIVSATFFLIPGVACLLSHSNVIGSSYLINILLYTTFLGGAYSSFERIRGCYMLTKLRYSKVRR</sequence>
<name>A0A410DN69_9CLOT</name>
<gene>
    <name evidence="4" type="ORF">C1I91_01795</name>
</gene>
<feature type="transmembrane region" description="Helical" evidence="3">
    <location>
        <begin position="33"/>
        <end position="54"/>
    </location>
</feature>
<dbReference type="AlphaFoldDB" id="A0A410DN69"/>
<dbReference type="GO" id="GO:0008654">
    <property type="term" value="P:phospholipid biosynthetic process"/>
    <property type="evidence" value="ECO:0007669"/>
    <property type="project" value="InterPro"/>
</dbReference>
<proteinExistence type="inferred from homology"/>
<dbReference type="GO" id="GO:0016020">
    <property type="term" value="C:membrane"/>
    <property type="evidence" value="ECO:0007669"/>
    <property type="project" value="InterPro"/>
</dbReference>